<evidence type="ECO:0000313" key="2">
    <source>
        <dbReference type="EMBL" id="PWA53625.1"/>
    </source>
</evidence>
<feature type="domain" description="SPX" evidence="1">
    <location>
        <begin position="1"/>
        <end position="166"/>
    </location>
</feature>
<dbReference type="InterPro" id="IPR004331">
    <property type="entry name" value="SPX_dom"/>
</dbReference>
<accession>A0A2U1LX93</accession>
<dbReference type="AlphaFoldDB" id="A0A2U1LX93"/>
<organism evidence="2 3">
    <name type="scientific">Artemisia annua</name>
    <name type="common">Sweet wormwood</name>
    <dbReference type="NCBI Taxonomy" id="35608"/>
    <lineage>
        <taxon>Eukaryota</taxon>
        <taxon>Viridiplantae</taxon>
        <taxon>Streptophyta</taxon>
        <taxon>Embryophyta</taxon>
        <taxon>Tracheophyta</taxon>
        <taxon>Spermatophyta</taxon>
        <taxon>Magnoliopsida</taxon>
        <taxon>eudicotyledons</taxon>
        <taxon>Gunneridae</taxon>
        <taxon>Pentapetalae</taxon>
        <taxon>asterids</taxon>
        <taxon>campanulids</taxon>
        <taxon>Asterales</taxon>
        <taxon>Asteraceae</taxon>
        <taxon>Asteroideae</taxon>
        <taxon>Anthemideae</taxon>
        <taxon>Artemisiinae</taxon>
        <taxon>Artemisia</taxon>
    </lineage>
</organism>
<dbReference type="EMBL" id="PKPP01007349">
    <property type="protein sequence ID" value="PWA53625.1"/>
    <property type="molecule type" value="Genomic_DNA"/>
</dbReference>
<dbReference type="GO" id="GO:0005886">
    <property type="term" value="C:plasma membrane"/>
    <property type="evidence" value="ECO:0007669"/>
    <property type="project" value="TreeGrafter"/>
</dbReference>
<name>A0A2U1LX93_ARTAN</name>
<dbReference type="Pfam" id="PF03105">
    <property type="entry name" value="SPX"/>
    <property type="match status" value="1"/>
</dbReference>
<dbReference type="Proteomes" id="UP000245207">
    <property type="component" value="Unassembled WGS sequence"/>
</dbReference>
<protein>
    <submittedName>
        <fullName evidence="2">EXS (ERD1/XPR1/SYG1) family protein</fullName>
    </submittedName>
</protein>
<evidence type="ECO:0000259" key="1">
    <source>
        <dbReference type="PROSITE" id="PS51382"/>
    </source>
</evidence>
<sequence>MYFEYKDYFGPRSHVRLEGSVSNERCLLQYLSNSATPFFVQTVRTLVTVQRVRTILRWVRGLQRNDEVQIGTPLCRLIVLDQGLISHVVIDKLLRQFYVMPSRLHTYLKKAEVEEAEGRLKVVFVEFSHKLHLLKHYSYANLLTFSKILKKYEKVAERRAIHEYQDATPEVFGWFKDGAHFLVRGVHLSLLLFKIKTGICNSSRVKLGCVNDMLETNILRGVLNLKEKKYNKL</sequence>
<dbReference type="GO" id="GO:0006817">
    <property type="term" value="P:phosphate ion transport"/>
    <property type="evidence" value="ECO:0007669"/>
    <property type="project" value="TreeGrafter"/>
</dbReference>
<keyword evidence="3" id="KW-1185">Reference proteome</keyword>
<dbReference type="OrthoDB" id="9970435at2759"/>
<dbReference type="PROSITE" id="PS51382">
    <property type="entry name" value="SPX"/>
    <property type="match status" value="1"/>
</dbReference>
<dbReference type="GO" id="GO:0000822">
    <property type="term" value="F:inositol hexakisphosphate binding"/>
    <property type="evidence" value="ECO:0007669"/>
    <property type="project" value="TreeGrafter"/>
</dbReference>
<dbReference type="GO" id="GO:0016036">
    <property type="term" value="P:cellular response to phosphate starvation"/>
    <property type="evidence" value="ECO:0007669"/>
    <property type="project" value="TreeGrafter"/>
</dbReference>
<dbReference type="GO" id="GO:0005802">
    <property type="term" value="C:trans-Golgi network"/>
    <property type="evidence" value="ECO:0007669"/>
    <property type="project" value="TreeGrafter"/>
</dbReference>
<comment type="caution">
    <text evidence="2">The sequence shown here is derived from an EMBL/GenBank/DDBJ whole genome shotgun (WGS) entry which is preliminary data.</text>
</comment>
<evidence type="ECO:0000313" key="3">
    <source>
        <dbReference type="Proteomes" id="UP000245207"/>
    </source>
</evidence>
<gene>
    <name evidence="2" type="ORF">CTI12_AA443400</name>
</gene>
<dbReference type="STRING" id="35608.A0A2U1LX93"/>
<proteinExistence type="predicted"/>
<dbReference type="PANTHER" id="PTHR10783">
    <property type="entry name" value="XENOTROPIC AND POLYTROPIC RETROVIRUS RECEPTOR 1-RELATED"/>
    <property type="match status" value="1"/>
</dbReference>
<reference evidence="2 3" key="1">
    <citation type="journal article" date="2018" name="Mol. Plant">
        <title>The genome of Artemisia annua provides insight into the evolution of Asteraceae family and artemisinin biosynthesis.</title>
        <authorList>
            <person name="Shen Q."/>
            <person name="Zhang L."/>
            <person name="Liao Z."/>
            <person name="Wang S."/>
            <person name="Yan T."/>
            <person name="Shi P."/>
            <person name="Liu M."/>
            <person name="Fu X."/>
            <person name="Pan Q."/>
            <person name="Wang Y."/>
            <person name="Lv Z."/>
            <person name="Lu X."/>
            <person name="Zhang F."/>
            <person name="Jiang W."/>
            <person name="Ma Y."/>
            <person name="Chen M."/>
            <person name="Hao X."/>
            <person name="Li L."/>
            <person name="Tang Y."/>
            <person name="Lv G."/>
            <person name="Zhou Y."/>
            <person name="Sun X."/>
            <person name="Brodelius P.E."/>
            <person name="Rose J.K.C."/>
            <person name="Tang K."/>
        </authorList>
    </citation>
    <scope>NUCLEOTIDE SEQUENCE [LARGE SCALE GENOMIC DNA]</scope>
    <source>
        <strain evidence="3">cv. Huhao1</strain>
        <tissue evidence="2">Leaf</tissue>
    </source>
</reference>
<dbReference type="PANTHER" id="PTHR10783:SF104">
    <property type="entry name" value="PHOSPHATE TRANSPORTER PHO1 HOMOLOG 10"/>
    <property type="match status" value="1"/>
</dbReference>